<keyword evidence="3 4" id="KW-0862">Zinc</keyword>
<dbReference type="Pfam" id="PF00194">
    <property type="entry name" value="Carb_anhydrase"/>
    <property type="match status" value="1"/>
</dbReference>
<evidence type="ECO:0000256" key="5">
    <source>
        <dbReference type="SAM" id="Phobius"/>
    </source>
</evidence>
<organism evidence="7 8">
    <name type="scientific">Nicrophorus vespilloides</name>
    <name type="common">Boreal carrion beetle</name>
    <dbReference type="NCBI Taxonomy" id="110193"/>
    <lineage>
        <taxon>Eukaryota</taxon>
        <taxon>Metazoa</taxon>
        <taxon>Ecdysozoa</taxon>
        <taxon>Arthropoda</taxon>
        <taxon>Hexapoda</taxon>
        <taxon>Insecta</taxon>
        <taxon>Pterygota</taxon>
        <taxon>Neoptera</taxon>
        <taxon>Endopterygota</taxon>
        <taxon>Coleoptera</taxon>
        <taxon>Polyphaga</taxon>
        <taxon>Staphyliniformia</taxon>
        <taxon>Silphidae</taxon>
        <taxon>Nicrophorinae</taxon>
        <taxon>Nicrophorus</taxon>
    </lineage>
</organism>
<dbReference type="EC" id="4.2.1.1" evidence="4"/>
<dbReference type="SMART" id="SM01057">
    <property type="entry name" value="Carb_anhydrase"/>
    <property type="match status" value="1"/>
</dbReference>
<sequence>MHFLHPKRRYFCIKHQIDNNNNKMRFAFEFLVSVYCFFGMLSIGSGQDFGYEGTVGPNFWGEKYHHCIGKHQSPINIEEHNVEMVKLFPMQFENFDFVPEEAVIKNNGHTVIVTINSTKMPLISGGPLLGKYQFAQLHFHWGSDDSEGSENKINNSSYPMELHMVFFQRAYGTIQDAIDHPDGLTVLSFLYSNAEVENSNYNAITEVLPDIEEANTSLTMTNMPTFDQMLMKNRSIYFTYGGSLTTPPCSEVVTWIEFKNTIPLAHSQVIFI</sequence>
<dbReference type="PANTHER" id="PTHR18952">
    <property type="entry name" value="CARBONIC ANHYDRASE"/>
    <property type="match status" value="1"/>
</dbReference>
<dbReference type="GeneID" id="108562131"/>
<accession>A0ABM1MMN3</accession>
<dbReference type="InterPro" id="IPR001148">
    <property type="entry name" value="CA_dom"/>
</dbReference>
<dbReference type="Proteomes" id="UP000695000">
    <property type="component" value="Unplaced"/>
</dbReference>
<dbReference type="SUPFAM" id="SSF51069">
    <property type="entry name" value="Carbonic anhydrase"/>
    <property type="match status" value="1"/>
</dbReference>
<keyword evidence="2 4" id="KW-0479">Metal-binding</keyword>
<evidence type="ECO:0000256" key="1">
    <source>
        <dbReference type="ARBA" id="ARBA00010718"/>
    </source>
</evidence>
<comment type="function">
    <text evidence="4">Reversible hydration of carbon dioxide.</text>
</comment>
<dbReference type="RefSeq" id="XP_017775833.1">
    <property type="nucleotide sequence ID" value="XM_017920344.1"/>
</dbReference>
<keyword evidence="4" id="KW-0456">Lyase</keyword>
<feature type="transmembrane region" description="Helical" evidence="5">
    <location>
        <begin position="26"/>
        <end position="44"/>
    </location>
</feature>
<evidence type="ECO:0000259" key="6">
    <source>
        <dbReference type="PROSITE" id="PS51144"/>
    </source>
</evidence>
<protein>
    <recommendedName>
        <fullName evidence="4">Carbonic anhydrase</fullName>
        <ecNumber evidence="4">4.2.1.1</ecNumber>
    </recommendedName>
</protein>
<evidence type="ECO:0000256" key="2">
    <source>
        <dbReference type="ARBA" id="ARBA00022723"/>
    </source>
</evidence>
<evidence type="ECO:0000256" key="3">
    <source>
        <dbReference type="ARBA" id="ARBA00022833"/>
    </source>
</evidence>
<feature type="domain" description="Alpha-carbonic anhydrase" evidence="6">
    <location>
        <begin position="47"/>
        <end position="272"/>
    </location>
</feature>
<name>A0ABM1MMN3_NICVS</name>
<evidence type="ECO:0000256" key="4">
    <source>
        <dbReference type="RuleBase" id="RU367011"/>
    </source>
</evidence>
<gene>
    <name evidence="8" type="primary">LOC108562131</name>
</gene>
<dbReference type="InterPro" id="IPR036398">
    <property type="entry name" value="CA_dom_sf"/>
</dbReference>
<proteinExistence type="inferred from homology"/>
<dbReference type="InterPro" id="IPR018338">
    <property type="entry name" value="Carbonic_anhydrase_a-class_CS"/>
</dbReference>
<keyword evidence="5" id="KW-0472">Membrane</keyword>
<keyword evidence="5" id="KW-1133">Transmembrane helix</keyword>
<comment type="catalytic activity">
    <reaction evidence="4">
        <text>hydrogencarbonate + H(+) = CO2 + H2O</text>
        <dbReference type="Rhea" id="RHEA:10748"/>
        <dbReference type="ChEBI" id="CHEBI:15377"/>
        <dbReference type="ChEBI" id="CHEBI:15378"/>
        <dbReference type="ChEBI" id="CHEBI:16526"/>
        <dbReference type="ChEBI" id="CHEBI:17544"/>
        <dbReference type="EC" id="4.2.1.1"/>
    </reaction>
</comment>
<evidence type="ECO:0000313" key="8">
    <source>
        <dbReference type="RefSeq" id="XP_017775833.1"/>
    </source>
</evidence>
<dbReference type="PROSITE" id="PS51144">
    <property type="entry name" value="ALPHA_CA_2"/>
    <property type="match status" value="1"/>
</dbReference>
<keyword evidence="7" id="KW-1185">Reference proteome</keyword>
<comment type="cofactor">
    <cofactor evidence="4">
        <name>Zn(2+)</name>
        <dbReference type="ChEBI" id="CHEBI:29105"/>
    </cofactor>
</comment>
<dbReference type="Gene3D" id="3.10.200.10">
    <property type="entry name" value="Alpha carbonic anhydrase"/>
    <property type="match status" value="1"/>
</dbReference>
<comment type="similarity">
    <text evidence="1 4">Belongs to the alpha-carbonic anhydrase family.</text>
</comment>
<reference evidence="8" key="1">
    <citation type="submission" date="2025-08" db="UniProtKB">
        <authorList>
            <consortium name="RefSeq"/>
        </authorList>
    </citation>
    <scope>IDENTIFICATION</scope>
    <source>
        <tissue evidence="8">Whole Larva</tissue>
    </source>
</reference>
<dbReference type="CDD" id="cd00326">
    <property type="entry name" value="alpha_CA"/>
    <property type="match status" value="1"/>
</dbReference>
<dbReference type="PROSITE" id="PS00162">
    <property type="entry name" value="ALPHA_CA_1"/>
    <property type="match status" value="1"/>
</dbReference>
<dbReference type="InterPro" id="IPR023561">
    <property type="entry name" value="Carbonic_anhydrase_a-class"/>
</dbReference>
<keyword evidence="5" id="KW-0812">Transmembrane</keyword>
<dbReference type="PANTHER" id="PTHR18952:SF124">
    <property type="entry name" value="CARBONIC ANHYDRASE 7"/>
    <property type="match status" value="1"/>
</dbReference>
<evidence type="ECO:0000313" key="7">
    <source>
        <dbReference type="Proteomes" id="UP000695000"/>
    </source>
</evidence>